<evidence type="ECO:0000313" key="3">
    <source>
        <dbReference type="EMBL" id="MBA8792763.1"/>
    </source>
</evidence>
<gene>
    <name evidence="3" type="ORF">FHX74_000357</name>
</gene>
<dbReference type="InterPro" id="IPR042099">
    <property type="entry name" value="ANL_N_sf"/>
</dbReference>
<dbReference type="EMBL" id="JACGWT010000001">
    <property type="protein sequence ID" value="MBA8792763.1"/>
    <property type="molecule type" value="Genomic_DNA"/>
</dbReference>
<dbReference type="PROSITE" id="PS00455">
    <property type="entry name" value="AMP_BINDING"/>
    <property type="match status" value="1"/>
</dbReference>
<feature type="domain" description="AMP-dependent synthetase/ligase" evidence="2">
    <location>
        <begin position="37"/>
        <end position="248"/>
    </location>
</feature>
<accession>A0A7W3P4D3</accession>
<dbReference type="Gene3D" id="3.30.300.30">
    <property type="match status" value="1"/>
</dbReference>
<organism evidence="3 4">
    <name type="scientific">Microlunatus kandeliicorticis</name>
    <dbReference type="NCBI Taxonomy" id="1759536"/>
    <lineage>
        <taxon>Bacteria</taxon>
        <taxon>Bacillati</taxon>
        <taxon>Actinomycetota</taxon>
        <taxon>Actinomycetes</taxon>
        <taxon>Propionibacteriales</taxon>
        <taxon>Propionibacteriaceae</taxon>
        <taxon>Microlunatus</taxon>
    </lineage>
</organism>
<keyword evidence="3" id="KW-0436">Ligase</keyword>
<sequence>MAQLTTVPTDPGGLDRLRAELAAVLDGADRVLAPLPSHDLEREQALAMLQPDRPVDEDDAAVVVATSGSTGRPKGVVLTRDGIVASARATHRRVGGPGEWLLALPTHYVAGLMVVARAVVAGTPVVAVGADLSGLATLAPAERPRYLSVVPTQLVRALADPRLTRRLAALDGVLLGGAATPAELLDRARSAGVRVRTTYGMSETCGGCVYDGVPLDGVGIDLDDLDAERVGDGVGRVRITGAPVFAGYRLRPDLTAEVLDTAGGRRRFATSDRGRLSAEGTLEILGRTDDVVISGGVNVDLAAVERAAQQVLADPEAVAVGVADTEWGTRVVLVSSRDLDLTAVRGVLADRLPAAALPRQVVRRPVPRTSSGKPDRTRLVTELAAEPAATSPAGRP</sequence>
<dbReference type="GO" id="GO:0008756">
    <property type="term" value="F:o-succinylbenzoate-CoA ligase activity"/>
    <property type="evidence" value="ECO:0007669"/>
    <property type="project" value="UniProtKB-EC"/>
</dbReference>
<dbReference type="PANTHER" id="PTHR43767">
    <property type="entry name" value="LONG-CHAIN-FATTY-ACID--COA LIGASE"/>
    <property type="match status" value="1"/>
</dbReference>
<protein>
    <submittedName>
        <fullName evidence="3">O-succinylbenzoic acid--CoA ligase</fullName>
        <ecNumber evidence="3">6.2.1.26</ecNumber>
    </submittedName>
</protein>
<evidence type="ECO:0000259" key="2">
    <source>
        <dbReference type="Pfam" id="PF00501"/>
    </source>
</evidence>
<dbReference type="InterPro" id="IPR050237">
    <property type="entry name" value="ATP-dep_AMP-bd_enzyme"/>
</dbReference>
<dbReference type="PANTHER" id="PTHR43767:SF1">
    <property type="entry name" value="NONRIBOSOMAL PEPTIDE SYNTHASE PES1 (EUROFUNG)-RELATED"/>
    <property type="match status" value="1"/>
</dbReference>
<dbReference type="RefSeq" id="WP_182558365.1">
    <property type="nucleotide sequence ID" value="NZ_JACGWT010000001.1"/>
</dbReference>
<comment type="caution">
    <text evidence="3">The sequence shown here is derived from an EMBL/GenBank/DDBJ whole genome shotgun (WGS) entry which is preliminary data.</text>
</comment>
<proteinExistence type="predicted"/>
<feature type="region of interest" description="Disordered" evidence="1">
    <location>
        <begin position="363"/>
        <end position="396"/>
    </location>
</feature>
<name>A0A7W3P4D3_9ACTN</name>
<evidence type="ECO:0000313" key="4">
    <source>
        <dbReference type="Proteomes" id="UP000523079"/>
    </source>
</evidence>
<dbReference type="Proteomes" id="UP000523079">
    <property type="component" value="Unassembled WGS sequence"/>
</dbReference>
<dbReference type="InterPro" id="IPR020845">
    <property type="entry name" value="AMP-binding_CS"/>
</dbReference>
<dbReference type="InterPro" id="IPR045851">
    <property type="entry name" value="AMP-bd_C_sf"/>
</dbReference>
<dbReference type="Gene3D" id="3.40.50.12780">
    <property type="entry name" value="N-terminal domain of ligase-like"/>
    <property type="match status" value="1"/>
</dbReference>
<dbReference type="AlphaFoldDB" id="A0A7W3P4D3"/>
<dbReference type="InterPro" id="IPR000873">
    <property type="entry name" value="AMP-dep_synth/lig_dom"/>
</dbReference>
<reference evidence="3 4" key="1">
    <citation type="submission" date="2020-07" db="EMBL/GenBank/DDBJ databases">
        <title>Sequencing the genomes of 1000 actinobacteria strains.</title>
        <authorList>
            <person name="Klenk H.-P."/>
        </authorList>
    </citation>
    <scope>NUCLEOTIDE SEQUENCE [LARGE SCALE GENOMIC DNA]</scope>
    <source>
        <strain evidence="3 4">DSM 100723</strain>
    </source>
</reference>
<dbReference type="Pfam" id="PF00501">
    <property type="entry name" value="AMP-binding"/>
    <property type="match status" value="1"/>
</dbReference>
<dbReference type="SUPFAM" id="SSF56801">
    <property type="entry name" value="Acetyl-CoA synthetase-like"/>
    <property type="match status" value="1"/>
</dbReference>
<evidence type="ECO:0000256" key="1">
    <source>
        <dbReference type="SAM" id="MobiDB-lite"/>
    </source>
</evidence>
<dbReference type="EC" id="6.2.1.26" evidence="3"/>
<keyword evidence="4" id="KW-1185">Reference proteome</keyword>